<evidence type="ECO:0000313" key="2">
    <source>
        <dbReference type="Proteomes" id="UP001234297"/>
    </source>
</evidence>
<evidence type="ECO:0000313" key="1">
    <source>
        <dbReference type="EMBL" id="KAJ8631605.1"/>
    </source>
</evidence>
<reference evidence="1 2" key="1">
    <citation type="journal article" date="2022" name="Hortic Res">
        <title>A haplotype resolved chromosomal level avocado genome allows analysis of novel avocado genes.</title>
        <authorList>
            <person name="Nath O."/>
            <person name="Fletcher S.J."/>
            <person name="Hayward A."/>
            <person name="Shaw L.M."/>
            <person name="Masouleh A.K."/>
            <person name="Furtado A."/>
            <person name="Henry R.J."/>
            <person name="Mitter N."/>
        </authorList>
    </citation>
    <scope>NUCLEOTIDE SEQUENCE [LARGE SCALE GENOMIC DNA]</scope>
    <source>
        <strain evidence="2">cv. Hass</strain>
    </source>
</reference>
<keyword evidence="2" id="KW-1185">Reference proteome</keyword>
<organism evidence="1 2">
    <name type="scientific">Persea americana</name>
    <name type="common">Avocado</name>
    <dbReference type="NCBI Taxonomy" id="3435"/>
    <lineage>
        <taxon>Eukaryota</taxon>
        <taxon>Viridiplantae</taxon>
        <taxon>Streptophyta</taxon>
        <taxon>Embryophyta</taxon>
        <taxon>Tracheophyta</taxon>
        <taxon>Spermatophyta</taxon>
        <taxon>Magnoliopsida</taxon>
        <taxon>Magnoliidae</taxon>
        <taxon>Laurales</taxon>
        <taxon>Lauraceae</taxon>
        <taxon>Persea</taxon>
    </lineage>
</organism>
<name>A0ACC2LDU5_PERAE</name>
<proteinExistence type="predicted"/>
<sequence>MCERRRKQAHLSELEQQVAQLRFENSSLLKQLTDASQKYNEAALDNRVLKADVETLRAKHFVLEENMLEVDCPCVTPEVVLKASGHVHKFTDLMVKDEKTGTCYLADHLSRSMVNAQYKRSRLSRNRRTVNQAYGAFLSGNAVRERIIRAFLVEEQKIVKKERDFVLIMTMKYGMEMGLFKILSYFVLPCFIAESTYKIWWHSIILPGILRAMLSNS</sequence>
<dbReference type="EMBL" id="CM056815">
    <property type="protein sequence ID" value="KAJ8631605.1"/>
    <property type="molecule type" value="Genomic_DNA"/>
</dbReference>
<accession>A0ACC2LDU5</accession>
<dbReference type="Proteomes" id="UP001234297">
    <property type="component" value="Chromosome 7"/>
</dbReference>
<gene>
    <name evidence="1" type="ORF">MRB53_024928</name>
</gene>
<protein>
    <submittedName>
        <fullName evidence="1">Uncharacterized protein</fullName>
    </submittedName>
</protein>
<comment type="caution">
    <text evidence="1">The sequence shown here is derived from an EMBL/GenBank/DDBJ whole genome shotgun (WGS) entry which is preliminary data.</text>
</comment>